<protein>
    <submittedName>
        <fullName evidence="1">Sulfur carrier protein ThiS</fullName>
    </submittedName>
</protein>
<dbReference type="PANTHER" id="PTHR34472:SF1">
    <property type="entry name" value="SULFUR CARRIER PROTEIN THIS"/>
    <property type="match status" value="1"/>
</dbReference>
<dbReference type="EMBL" id="JACOQL010000001">
    <property type="protein sequence ID" value="MBC9245377.1"/>
    <property type="molecule type" value="Genomic_DNA"/>
</dbReference>
<dbReference type="CDD" id="cd00565">
    <property type="entry name" value="Ubl_ThiS"/>
    <property type="match status" value="1"/>
</dbReference>
<dbReference type="Pfam" id="PF02597">
    <property type="entry name" value="ThiS"/>
    <property type="match status" value="1"/>
</dbReference>
<dbReference type="Proteomes" id="UP000608594">
    <property type="component" value="Unassembled WGS sequence"/>
</dbReference>
<gene>
    <name evidence="1" type="primary">thiS</name>
    <name evidence="1" type="ORF">H4P12_01310</name>
</gene>
<organism evidence="1 2">
    <name type="scientific">Paracoccus amoyensis</name>
    <dbReference type="NCBI Taxonomy" id="2760093"/>
    <lineage>
        <taxon>Bacteria</taxon>
        <taxon>Pseudomonadati</taxon>
        <taxon>Pseudomonadota</taxon>
        <taxon>Alphaproteobacteria</taxon>
        <taxon>Rhodobacterales</taxon>
        <taxon>Paracoccaceae</taxon>
        <taxon>Paracoccus</taxon>
    </lineage>
</organism>
<reference evidence="1" key="1">
    <citation type="submission" date="2020-08" db="EMBL/GenBank/DDBJ databases">
        <title>Paracoccus amoyensis sp. nov., isolated from the surface seawater at coast of Xiamen, Fujian.</title>
        <authorList>
            <person name="Lyu L."/>
        </authorList>
    </citation>
    <scope>NUCLEOTIDE SEQUENCE</scope>
    <source>
        <strain evidence="1">11-3</strain>
    </source>
</reference>
<evidence type="ECO:0000313" key="1">
    <source>
        <dbReference type="EMBL" id="MBC9245377.1"/>
    </source>
</evidence>
<accession>A0A926J4S0</accession>
<dbReference type="InterPro" id="IPR010035">
    <property type="entry name" value="Thi_S"/>
</dbReference>
<dbReference type="InterPro" id="IPR012675">
    <property type="entry name" value="Beta-grasp_dom_sf"/>
</dbReference>
<comment type="caution">
    <text evidence="1">The sequence shown here is derived from an EMBL/GenBank/DDBJ whole genome shotgun (WGS) entry which is preliminary data.</text>
</comment>
<dbReference type="PANTHER" id="PTHR34472">
    <property type="entry name" value="SULFUR CARRIER PROTEIN THIS"/>
    <property type="match status" value="1"/>
</dbReference>
<dbReference type="AlphaFoldDB" id="A0A926J4S0"/>
<dbReference type="RefSeq" id="WP_187791785.1">
    <property type="nucleotide sequence ID" value="NZ_JACOQL010000001.1"/>
</dbReference>
<name>A0A926J4S0_9RHOB</name>
<dbReference type="SUPFAM" id="SSF54285">
    <property type="entry name" value="MoaD/ThiS"/>
    <property type="match status" value="1"/>
</dbReference>
<evidence type="ECO:0000313" key="2">
    <source>
        <dbReference type="Proteomes" id="UP000608594"/>
    </source>
</evidence>
<proteinExistence type="predicted"/>
<sequence length="65" mass="6755">MKITVNGELKHISATTLQTALVELGYADARVATAVNETFVPSSARAGQALAEGDRLEILAPMQGG</sequence>
<dbReference type="Gene3D" id="3.10.20.30">
    <property type="match status" value="1"/>
</dbReference>
<dbReference type="NCBIfam" id="TIGR01683">
    <property type="entry name" value="thiS"/>
    <property type="match status" value="1"/>
</dbReference>
<keyword evidence="2" id="KW-1185">Reference proteome</keyword>
<dbReference type="InterPro" id="IPR016155">
    <property type="entry name" value="Mopterin_synth/thiamin_S_b"/>
</dbReference>
<dbReference type="InterPro" id="IPR003749">
    <property type="entry name" value="ThiS/MoaD-like"/>
</dbReference>